<accession>A0A917GYT1</accession>
<gene>
    <name evidence="2" type="ORF">GCM10011398_00180</name>
</gene>
<evidence type="ECO:0000256" key="1">
    <source>
        <dbReference type="SAM" id="Phobius"/>
    </source>
</evidence>
<dbReference type="EMBL" id="BMFR01000001">
    <property type="protein sequence ID" value="GGG60916.1"/>
    <property type="molecule type" value="Genomic_DNA"/>
</dbReference>
<name>A0A917GYT1_9BACI</name>
<proteinExistence type="predicted"/>
<reference evidence="2" key="1">
    <citation type="journal article" date="2014" name="Int. J. Syst. Evol. Microbiol.">
        <title>Complete genome sequence of Corynebacterium casei LMG S-19264T (=DSM 44701T), isolated from a smear-ripened cheese.</title>
        <authorList>
            <consortium name="US DOE Joint Genome Institute (JGI-PGF)"/>
            <person name="Walter F."/>
            <person name="Albersmeier A."/>
            <person name="Kalinowski J."/>
            <person name="Ruckert C."/>
        </authorList>
    </citation>
    <scope>NUCLEOTIDE SEQUENCE</scope>
    <source>
        <strain evidence="2">CGMCC 1.12754</strain>
    </source>
</reference>
<protein>
    <submittedName>
        <fullName evidence="2">Uncharacterized protein</fullName>
    </submittedName>
</protein>
<comment type="caution">
    <text evidence="2">The sequence shown here is derived from an EMBL/GenBank/DDBJ whole genome shotgun (WGS) entry which is preliminary data.</text>
</comment>
<feature type="transmembrane region" description="Helical" evidence="1">
    <location>
        <begin position="12"/>
        <end position="31"/>
    </location>
</feature>
<sequence length="84" mass="9140">MESKTRILNAVKYIGGTILTIGIITFLLGFFVSNYGILTAIGIGAVMGAVFIFLIGLFFVASEAMVEKTSYHNKVVHKTEKRAP</sequence>
<reference evidence="2" key="2">
    <citation type="submission" date="2020-09" db="EMBL/GenBank/DDBJ databases">
        <authorList>
            <person name="Sun Q."/>
            <person name="Zhou Y."/>
        </authorList>
    </citation>
    <scope>NUCLEOTIDE SEQUENCE</scope>
    <source>
        <strain evidence="2">CGMCC 1.12754</strain>
    </source>
</reference>
<dbReference type="Proteomes" id="UP000622860">
    <property type="component" value="Unassembled WGS sequence"/>
</dbReference>
<organism evidence="2 3">
    <name type="scientific">Virgibacillus oceani</name>
    <dbReference type="NCBI Taxonomy" id="1479511"/>
    <lineage>
        <taxon>Bacteria</taxon>
        <taxon>Bacillati</taxon>
        <taxon>Bacillota</taxon>
        <taxon>Bacilli</taxon>
        <taxon>Bacillales</taxon>
        <taxon>Bacillaceae</taxon>
        <taxon>Virgibacillus</taxon>
    </lineage>
</organism>
<dbReference type="RefSeq" id="WP_188453316.1">
    <property type="nucleotide sequence ID" value="NZ_BMFR01000001.1"/>
</dbReference>
<keyword evidence="1" id="KW-0812">Transmembrane</keyword>
<evidence type="ECO:0000313" key="3">
    <source>
        <dbReference type="Proteomes" id="UP000622860"/>
    </source>
</evidence>
<feature type="transmembrane region" description="Helical" evidence="1">
    <location>
        <begin position="37"/>
        <end position="61"/>
    </location>
</feature>
<keyword evidence="1" id="KW-0472">Membrane</keyword>
<keyword evidence="1" id="KW-1133">Transmembrane helix</keyword>
<keyword evidence="3" id="KW-1185">Reference proteome</keyword>
<dbReference type="AlphaFoldDB" id="A0A917GYT1"/>
<evidence type="ECO:0000313" key="2">
    <source>
        <dbReference type="EMBL" id="GGG60916.1"/>
    </source>
</evidence>